<comment type="caution">
    <text evidence="1">The sequence shown here is derived from an EMBL/GenBank/DDBJ whole genome shotgun (WGS) entry which is preliminary data.</text>
</comment>
<sequence>MAHHHAFGAPFDVECRGDQGAGFARQLLPCQKGGTQWAGASRKPFGHRGGVYPAAAGGDDQFQKGGQLDAISGLPVLPEYPQLQQHGDVMRGDVIGRVENQVGAGASSFSKAIESSAFSAVW</sequence>
<name>A0ABR5NIU3_9GAMM</name>
<keyword evidence="2" id="KW-1185">Reference proteome</keyword>
<dbReference type="Proteomes" id="UP000050902">
    <property type="component" value="Unassembled WGS sequence"/>
</dbReference>
<organism evidence="1 2">
    <name type="scientific">Stenotrophomonas nitritireducens</name>
    <dbReference type="NCBI Taxonomy" id="83617"/>
    <lineage>
        <taxon>Bacteria</taxon>
        <taxon>Pseudomonadati</taxon>
        <taxon>Pseudomonadota</taxon>
        <taxon>Gammaproteobacteria</taxon>
        <taxon>Lysobacterales</taxon>
        <taxon>Lysobacteraceae</taxon>
        <taxon>Stenotrophomonas</taxon>
    </lineage>
</organism>
<accession>A0ABR5NIU3</accession>
<dbReference type="EMBL" id="LDJG01000016">
    <property type="protein sequence ID" value="KRG56736.1"/>
    <property type="molecule type" value="Genomic_DNA"/>
</dbReference>
<evidence type="ECO:0000313" key="2">
    <source>
        <dbReference type="Proteomes" id="UP000050902"/>
    </source>
</evidence>
<proteinExistence type="predicted"/>
<reference evidence="1 2" key="1">
    <citation type="submission" date="2015-05" db="EMBL/GenBank/DDBJ databases">
        <title>Genome sequencing and analysis of members of genus Stenotrophomonas.</title>
        <authorList>
            <person name="Patil P.P."/>
            <person name="Midha S."/>
            <person name="Patil P.B."/>
        </authorList>
    </citation>
    <scope>NUCLEOTIDE SEQUENCE [LARGE SCALE GENOMIC DNA]</scope>
    <source>
        <strain evidence="1 2">DSM 12575</strain>
    </source>
</reference>
<evidence type="ECO:0000313" key="1">
    <source>
        <dbReference type="EMBL" id="KRG56736.1"/>
    </source>
</evidence>
<protein>
    <submittedName>
        <fullName evidence="1">Uncharacterized protein</fullName>
    </submittedName>
</protein>
<gene>
    <name evidence="1" type="ORF">ABB22_11325</name>
</gene>